<dbReference type="Proteomes" id="UP000185340">
    <property type="component" value="Segment"/>
</dbReference>
<keyword evidence="19" id="KW-1185">Reference proteome</keyword>
<evidence type="ECO:0000313" key="3">
    <source>
        <dbReference type="EMBL" id="AIX17919.1"/>
    </source>
</evidence>
<gene>
    <name evidence="15" type="ORF">Syn7803C100_51</name>
    <name evidence="16" type="ORF">Syn7803C28_50</name>
    <name evidence="1" type="ORF">Syn7803C66_50</name>
    <name evidence="2" type="ORF">Syn7803C67_50</name>
    <name evidence="3" type="ORF">Syn7803C68_51</name>
    <name evidence="4" type="ORF">Syn7803C69_51</name>
    <name evidence="5" type="ORF">Syn7803C76_50</name>
    <name evidence="6" type="ORF">Syn7803C78_50</name>
    <name evidence="7" type="ORF">Syn7803C91_50</name>
    <name evidence="8" type="ORF">Syn7803C92_50</name>
    <name evidence="9" type="ORF">Syn7803US49_50</name>
    <name evidence="10" type="ORF">Syn7803US53_50</name>
    <name evidence="11" type="ORF">Syn7803US54_51</name>
    <name evidence="12" type="ORF">Syn7803US56_51</name>
    <name evidence="13" type="ORF">Syn9311C1_50</name>
    <name evidence="14" type="ORF">Syn9311C4_50</name>
</gene>
<dbReference type="Proteomes" id="UP000185337">
    <property type="component" value="Segment"/>
</dbReference>
<dbReference type="EMBL" id="KJ019132">
    <property type="protein sequence ID" value="AIX38918.1"/>
    <property type="molecule type" value="Genomic_DNA"/>
</dbReference>
<dbReference type="EMBL" id="KJ019154">
    <property type="protein sequence ID" value="AIX44470.1"/>
    <property type="molecule type" value="Genomic_DNA"/>
</dbReference>
<dbReference type="Proteomes" id="UP000185330">
    <property type="component" value="Segment"/>
</dbReference>
<evidence type="ECO:0000313" key="11">
    <source>
        <dbReference type="EMBL" id="AIX33816.1"/>
    </source>
</evidence>
<dbReference type="EMBL" id="KJ019104">
    <property type="protein sequence ID" value="AIX32536.1"/>
    <property type="molecule type" value="Genomic_DNA"/>
</dbReference>
<organism evidence="1 20">
    <name type="scientific">Synechococcus phage ACG-2014b</name>
    <dbReference type="NCBI Taxonomy" id="1493508"/>
    <lineage>
        <taxon>Viruses</taxon>
        <taxon>Duplodnaviria</taxon>
        <taxon>Heunggongvirae</taxon>
        <taxon>Uroviricota</taxon>
        <taxon>Caudoviricetes</taxon>
        <taxon>Pantevenvirales</taxon>
        <taxon>Kyanoviridae</taxon>
        <taxon>Nereusvirus</taxon>
        <taxon>Nereusvirus tusconc4</taxon>
    </lineage>
</organism>
<dbReference type="Proteomes" id="UP000033002">
    <property type="component" value="Segment"/>
</dbReference>
<dbReference type="Proteomes" id="UP000185342">
    <property type="component" value="Segment"/>
</dbReference>
<dbReference type="Proteomes" id="UP000185326">
    <property type="component" value="Segment"/>
</dbReference>
<evidence type="ECO:0000313" key="7">
    <source>
        <dbReference type="EMBL" id="AIX21953.1"/>
    </source>
</evidence>
<evidence type="ECO:0000313" key="13">
    <source>
        <dbReference type="EMBL" id="AIX38918.1"/>
    </source>
</evidence>
<reference evidence="17 18" key="1">
    <citation type="submission" date="2013-12" db="EMBL/GenBank/DDBJ databases">
        <title>Ecological redundancy of diverse viral populations within a natural community.</title>
        <authorList>
            <person name="Gregory A.C."/>
            <person name="LaButti K."/>
            <person name="Copeland A."/>
            <person name="Woyke T."/>
            <person name="Sullivan M.B."/>
        </authorList>
    </citation>
    <scope>NUCLEOTIDE SEQUENCE [LARGE SCALE GENOMIC DNA]</scope>
    <source>
        <strain evidence="15">Syn7803C100</strain>
        <strain evidence="16">Syn7803C28</strain>
        <strain evidence="1">Syn7803C66</strain>
        <strain evidence="2">Syn7803C67</strain>
        <strain evidence="3">Syn7803C68</strain>
        <strain evidence="4">Syn7803C69</strain>
        <strain evidence="5">Syn7803C76</strain>
        <strain evidence="6">Syn7803C78</strain>
        <strain evidence="7">Syn7803C91</strain>
        <strain evidence="8">Syn7803C92</strain>
        <strain evidence="9">Syn7803US49</strain>
        <strain evidence="10">Syn7803US53</strain>
        <strain evidence="11">Syn7803US54</strain>
        <strain evidence="12">Syn7803US56</strain>
        <strain evidence="13">Syn9311C1</strain>
        <strain evidence="14">Syn9311C4</strain>
    </source>
</reference>
<evidence type="ECO:0000313" key="14">
    <source>
        <dbReference type="EMBL" id="AIX39133.1"/>
    </source>
</evidence>
<protein>
    <submittedName>
        <fullName evidence="1">Uncharacterized protein</fullName>
    </submittedName>
</protein>
<dbReference type="Proteomes" id="UP000185338">
    <property type="component" value="Segment"/>
</dbReference>
<evidence type="ECO:0000313" key="18">
    <source>
        <dbReference type="Proteomes" id="UP000185326"/>
    </source>
</evidence>
<evidence type="ECO:0000313" key="19">
    <source>
        <dbReference type="Proteomes" id="UP000185330"/>
    </source>
</evidence>
<evidence type="ECO:0000313" key="5">
    <source>
        <dbReference type="EMBL" id="AIX19290.1"/>
    </source>
</evidence>
<dbReference type="GeneID" id="24405195"/>
<dbReference type="EMBL" id="KJ019109">
    <property type="protein sequence ID" value="AIX33816.1"/>
    <property type="molecule type" value="Genomic_DNA"/>
</dbReference>
<evidence type="ECO:0000313" key="12">
    <source>
        <dbReference type="EMBL" id="AIX34032.1"/>
    </source>
</evidence>
<dbReference type="Proteomes" id="UP000185331">
    <property type="component" value="Segment"/>
</dbReference>
<dbReference type="EMBL" id="KJ019134">
    <property type="protein sequence ID" value="AIX39352.1"/>
    <property type="molecule type" value="Genomic_DNA"/>
</dbReference>
<dbReference type="Proteomes" id="UP000185328">
    <property type="component" value="Segment"/>
</dbReference>
<evidence type="ECO:0000313" key="6">
    <source>
        <dbReference type="EMBL" id="AIX19725.1"/>
    </source>
</evidence>
<dbReference type="Proteomes" id="UP000185341">
    <property type="component" value="Segment"/>
</dbReference>
<dbReference type="EMBL" id="KJ019110">
    <property type="protein sequence ID" value="AIX34032.1"/>
    <property type="molecule type" value="Genomic_DNA"/>
</dbReference>
<evidence type="ECO:0000313" key="8">
    <source>
        <dbReference type="EMBL" id="AIX22170.1"/>
    </source>
</evidence>
<accession>A0A0E3EU35</accession>
<dbReference type="EMBL" id="KJ019044">
    <property type="protein sequence ID" value="AIX18135.1"/>
    <property type="molecule type" value="Genomic_DNA"/>
</dbReference>
<dbReference type="Proteomes" id="UP000185336">
    <property type="component" value="Segment"/>
</dbReference>
<dbReference type="Proteomes" id="UP000185327">
    <property type="component" value="Segment"/>
</dbReference>
<evidence type="ECO:0000313" key="17">
    <source>
        <dbReference type="Proteomes" id="UP000033002"/>
    </source>
</evidence>
<dbReference type="KEGG" id="vg:24405195"/>
<dbReference type="Proteomes" id="UP000185339">
    <property type="component" value="Segment"/>
</dbReference>
<name>A0A0E3EU35_9CAUD</name>
<dbReference type="RefSeq" id="YP_009140619.1">
    <property type="nucleotide sequence ID" value="NC_027130.1"/>
</dbReference>
<dbReference type="EMBL" id="KJ019051">
    <property type="protein sequence ID" value="AIX19725.1"/>
    <property type="molecule type" value="Genomic_DNA"/>
</dbReference>
<evidence type="ECO:0000313" key="2">
    <source>
        <dbReference type="EMBL" id="AIX17702.1"/>
    </source>
</evidence>
<dbReference type="EMBL" id="KJ019060">
    <property type="protein sequence ID" value="AIX21953.1"/>
    <property type="molecule type" value="Genomic_DNA"/>
</dbReference>
<dbReference type="Proteomes" id="UP000185334">
    <property type="component" value="Segment"/>
</dbReference>
<evidence type="ECO:0000313" key="1">
    <source>
        <dbReference type="EMBL" id="AIX17487.1"/>
    </source>
</evidence>
<dbReference type="EMBL" id="KJ019049">
    <property type="protein sequence ID" value="AIX19290.1"/>
    <property type="molecule type" value="Genomic_DNA"/>
</dbReference>
<evidence type="ECO:0000313" key="16">
    <source>
        <dbReference type="EMBL" id="AIX44470.1"/>
    </source>
</evidence>
<dbReference type="EMBL" id="KJ019042">
    <property type="protein sequence ID" value="AIX17702.1"/>
    <property type="molecule type" value="Genomic_DNA"/>
</dbReference>
<dbReference type="EMBL" id="KJ019043">
    <property type="protein sequence ID" value="AIX17919.1"/>
    <property type="molecule type" value="Genomic_DNA"/>
</dbReference>
<dbReference type="EMBL" id="KJ019133">
    <property type="protein sequence ID" value="AIX39133.1"/>
    <property type="molecule type" value="Genomic_DNA"/>
</dbReference>
<dbReference type="Proteomes" id="UP000185329">
    <property type="component" value="Segment"/>
</dbReference>
<dbReference type="EMBL" id="KJ019041">
    <property type="protein sequence ID" value="AIX17487.1"/>
    <property type="molecule type" value="Genomic_DNA"/>
</dbReference>
<evidence type="ECO:0000313" key="20">
    <source>
        <dbReference type="Proteomes" id="UP000185339"/>
    </source>
</evidence>
<evidence type="ECO:0000313" key="15">
    <source>
        <dbReference type="EMBL" id="AIX39352.1"/>
    </source>
</evidence>
<evidence type="ECO:0000313" key="9">
    <source>
        <dbReference type="EMBL" id="AIX32536.1"/>
    </source>
</evidence>
<dbReference type="Proteomes" id="UP000185333">
    <property type="component" value="Segment"/>
</dbReference>
<evidence type="ECO:0000313" key="10">
    <source>
        <dbReference type="EMBL" id="AIX33600.1"/>
    </source>
</evidence>
<evidence type="ECO:0000313" key="4">
    <source>
        <dbReference type="EMBL" id="AIX18135.1"/>
    </source>
</evidence>
<dbReference type="EMBL" id="KJ019108">
    <property type="protein sequence ID" value="AIX33600.1"/>
    <property type="molecule type" value="Genomic_DNA"/>
</dbReference>
<dbReference type="EMBL" id="KJ019061">
    <property type="protein sequence ID" value="AIX22170.1"/>
    <property type="molecule type" value="Genomic_DNA"/>
</dbReference>
<proteinExistence type="predicted"/>
<sequence length="59" mass="6949">MIFDFETEYHWGALIVKLVPMFAMDVYKASDDELVWVFDVNNPKNGYHVPARNLSTYSY</sequence>